<dbReference type="HAMAP" id="MF_00373">
    <property type="entry name" value="Ribosomal_bL28"/>
    <property type="match status" value="1"/>
</dbReference>
<dbReference type="InterPro" id="IPR034704">
    <property type="entry name" value="Ribosomal_bL28/bL31-like_sf"/>
</dbReference>
<dbReference type="InterPro" id="IPR037147">
    <property type="entry name" value="Ribosomal_bL28_sf"/>
</dbReference>
<proteinExistence type="inferred from homology"/>
<keyword evidence="3 4" id="KW-0687">Ribonucleoprotein</keyword>
<dbReference type="Proteomes" id="UP000070449">
    <property type="component" value="Unassembled WGS sequence"/>
</dbReference>
<evidence type="ECO:0000256" key="4">
    <source>
        <dbReference type="HAMAP-Rule" id="MF_00373"/>
    </source>
</evidence>
<evidence type="ECO:0000256" key="3">
    <source>
        <dbReference type="ARBA" id="ARBA00023274"/>
    </source>
</evidence>
<sequence length="83" mass="9277">MARVCDLTGRRTSTGNHKKHRRGSSGGGGAWSYRSQKVKRTWKPNLRKVKVNMDGKVQVITVSMKAYKTLRNKGKFAGAELVD</sequence>
<dbReference type="EMBL" id="JYPD01000011">
    <property type="protein sequence ID" value="KXK09871.1"/>
    <property type="molecule type" value="Genomic_DNA"/>
</dbReference>
<keyword evidence="2 4" id="KW-0689">Ribosomal protein</keyword>
<name>A0A136KKB9_9BACT</name>
<dbReference type="Pfam" id="PF00830">
    <property type="entry name" value="Ribosomal_L28"/>
    <property type="match status" value="1"/>
</dbReference>
<organism evidence="6 7">
    <name type="scientific">candidate division WS6 bacterium OLB21</name>
    <dbReference type="NCBI Taxonomy" id="1617427"/>
    <lineage>
        <taxon>Bacteria</taxon>
        <taxon>Candidatus Dojkabacteria</taxon>
    </lineage>
</organism>
<dbReference type="SUPFAM" id="SSF143800">
    <property type="entry name" value="L28p-like"/>
    <property type="match status" value="1"/>
</dbReference>
<dbReference type="GO" id="GO:0003735">
    <property type="term" value="F:structural constituent of ribosome"/>
    <property type="evidence" value="ECO:0007669"/>
    <property type="project" value="InterPro"/>
</dbReference>
<gene>
    <name evidence="4 6" type="primary">rpmB</name>
    <name evidence="6" type="ORF">UZ20_WS6002000179</name>
</gene>
<evidence type="ECO:0000313" key="6">
    <source>
        <dbReference type="EMBL" id="KXK09871.1"/>
    </source>
</evidence>
<evidence type="ECO:0000256" key="1">
    <source>
        <dbReference type="ARBA" id="ARBA00008760"/>
    </source>
</evidence>
<feature type="region of interest" description="Disordered" evidence="5">
    <location>
        <begin position="1"/>
        <end position="39"/>
    </location>
</feature>
<accession>A0A136KKB9</accession>
<dbReference type="AlphaFoldDB" id="A0A136KKB9"/>
<dbReference type="GO" id="GO:0005840">
    <property type="term" value="C:ribosome"/>
    <property type="evidence" value="ECO:0007669"/>
    <property type="project" value="UniProtKB-KW"/>
</dbReference>
<dbReference type="Gene3D" id="2.30.170.40">
    <property type="entry name" value="Ribosomal protein L28/L24"/>
    <property type="match status" value="1"/>
</dbReference>
<evidence type="ECO:0000256" key="5">
    <source>
        <dbReference type="SAM" id="MobiDB-lite"/>
    </source>
</evidence>
<protein>
    <recommendedName>
        <fullName evidence="4">Large ribosomal subunit protein bL28</fullName>
    </recommendedName>
</protein>
<dbReference type="InterPro" id="IPR026569">
    <property type="entry name" value="Ribosomal_bL28"/>
</dbReference>
<comment type="similarity">
    <text evidence="1 4">Belongs to the bacterial ribosomal protein bL28 family.</text>
</comment>
<dbReference type="PANTHER" id="PTHR39080:SF1">
    <property type="entry name" value="LARGE RIBOSOMAL SUBUNIT PROTEIN BL28A"/>
    <property type="match status" value="1"/>
</dbReference>
<dbReference type="PANTHER" id="PTHR39080">
    <property type="entry name" value="50S RIBOSOMAL PROTEIN L28"/>
    <property type="match status" value="1"/>
</dbReference>
<dbReference type="InterPro" id="IPR050096">
    <property type="entry name" value="Bacterial_rp_bL28"/>
</dbReference>
<dbReference type="GO" id="GO:1990904">
    <property type="term" value="C:ribonucleoprotein complex"/>
    <property type="evidence" value="ECO:0007669"/>
    <property type="project" value="UniProtKB-KW"/>
</dbReference>
<reference evidence="6 7" key="1">
    <citation type="submission" date="2015-02" db="EMBL/GenBank/DDBJ databases">
        <title>Improved understanding of the partial-nitritation anammox process through 23 genomes representing the majority of the microbial community.</title>
        <authorList>
            <person name="Speth D.R."/>
            <person name="In T Zandt M."/>
            <person name="Guerrero Cruz S."/>
            <person name="Jetten M.S."/>
            <person name="Dutilh B.E."/>
        </authorList>
    </citation>
    <scope>NUCLEOTIDE SEQUENCE [LARGE SCALE GENOMIC DNA]</scope>
    <source>
        <strain evidence="6">OLB21</strain>
    </source>
</reference>
<evidence type="ECO:0000313" key="7">
    <source>
        <dbReference type="Proteomes" id="UP000070449"/>
    </source>
</evidence>
<comment type="caution">
    <text evidence="6">The sequence shown here is derived from an EMBL/GenBank/DDBJ whole genome shotgun (WGS) entry which is preliminary data.</text>
</comment>
<evidence type="ECO:0000256" key="2">
    <source>
        <dbReference type="ARBA" id="ARBA00022980"/>
    </source>
</evidence>
<dbReference type="GO" id="GO:0006412">
    <property type="term" value="P:translation"/>
    <property type="evidence" value="ECO:0007669"/>
    <property type="project" value="UniProtKB-UniRule"/>
</dbReference>